<dbReference type="Proteomes" id="UP000472277">
    <property type="component" value="Chromosome 14"/>
</dbReference>
<dbReference type="AlphaFoldDB" id="A0A674DMA0"/>
<proteinExistence type="predicted"/>
<organism evidence="1 2">
    <name type="scientific">Salmo trutta</name>
    <name type="common">Brown trout</name>
    <dbReference type="NCBI Taxonomy" id="8032"/>
    <lineage>
        <taxon>Eukaryota</taxon>
        <taxon>Metazoa</taxon>
        <taxon>Chordata</taxon>
        <taxon>Craniata</taxon>
        <taxon>Vertebrata</taxon>
        <taxon>Euteleostomi</taxon>
        <taxon>Actinopterygii</taxon>
        <taxon>Neopterygii</taxon>
        <taxon>Teleostei</taxon>
        <taxon>Protacanthopterygii</taxon>
        <taxon>Salmoniformes</taxon>
        <taxon>Salmonidae</taxon>
        <taxon>Salmoninae</taxon>
        <taxon>Salmo</taxon>
    </lineage>
</organism>
<reference evidence="1" key="1">
    <citation type="submission" date="2025-08" db="UniProtKB">
        <authorList>
            <consortium name="Ensembl"/>
        </authorList>
    </citation>
    <scope>IDENTIFICATION</scope>
</reference>
<evidence type="ECO:0000313" key="1">
    <source>
        <dbReference type="Ensembl" id="ENSSTUP00000097097.1"/>
    </source>
</evidence>
<sequence length="186" mass="20045">QEDLGLMESLGSTAYIKQAIKDGNLLESDTIQLEDGTTAYIHQVTVQQKGILTSNLGQIQKGISNIHKPMQLDDGSAAYIHHPLGLQVGSTILTLQPGGALAELAADDTVDVDTITTLENYAKVALFQSVLSLSHFTCPCFVCIRSLFFSYFYCKLCFSSPVSFFLALALIIRGCTCCGDINSVGL</sequence>
<reference evidence="1" key="2">
    <citation type="submission" date="2025-09" db="UniProtKB">
        <authorList>
            <consortium name="Ensembl"/>
        </authorList>
    </citation>
    <scope>IDENTIFICATION</scope>
</reference>
<dbReference type="Ensembl" id="ENSSTUT00000104283.1">
    <property type="protein sequence ID" value="ENSSTUP00000097097.1"/>
    <property type="gene ID" value="ENSSTUG00000043713.1"/>
</dbReference>
<evidence type="ECO:0000313" key="2">
    <source>
        <dbReference type="Proteomes" id="UP000472277"/>
    </source>
</evidence>
<protein>
    <submittedName>
        <fullName evidence="1">Uncharacterized protein</fullName>
    </submittedName>
</protein>
<keyword evidence="2" id="KW-1185">Reference proteome</keyword>
<dbReference type="GeneTree" id="ENSGT00940000157584"/>
<name>A0A674DMA0_SALTR</name>
<accession>A0A674DMA0</accession>